<comment type="caution">
    <text evidence="2">The sequence shown here is derived from an EMBL/GenBank/DDBJ whole genome shotgun (WGS) entry which is preliminary data.</text>
</comment>
<accession>A0ABR0S2C5</accession>
<proteinExistence type="predicted"/>
<evidence type="ECO:0000256" key="1">
    <source>
        <dbReference type="SAM" id="Phobius"/>
    </source>
</evidence>
<keyword evidence="3" id="KW-1185">Reference proteome</keyword>
<keyword evidence="1" id="KW-0812">Transmembrane</keyword>
<feature type="transmembrane region" description="Helical" evidence="1">
    <location>
        <begin position="80"/>
        <end position="100"/>
    </location>
</feature>
<protein>
    <submittedName>
        <fullName evidence="2">Uncharacterized protein</fullName>
    </submittedName>
</protein>
<keyword evidence="1" id="KW-0472">Membrane</keyword>
<evidence type="ECO:0000313" key="3">
    <source>
        <dbReference type="Proteomes" id="UP001334248"/>
    </source>
</evidence>
<name>A0ABR0S2C5_9EURO</name>
<organism evidence="2 3">
    <name type="scientific">Knufia obscura</name>
    <dbReference type="NCBI Taxonomy" id="1635080"/>
    <lineage>
        <taxon>Eukaryota</taxon>
        <taxon>Fungi</taxon>
        <taxon>Dikarya</taxon>
        <taxon>Ascomycota</taxon>
        <taxon>Pezizomycotina</taxon>
        <taxon>Eurotiomycetes</taxon>
        <taxon>Chaetothyriomycetidae</taxon>
        <taxon>Chaetothyriales</taxon>
        <taxon>Trichomeriaceae</taxon>
        <taxon>Knufia</taxon>
    </lineage>
</organism>
<dbReference type="GeneID" id="89994231"/>
<feature type="transmembrane region" description="Helical" evidence="1">
    <location>
        <begin position="150"/>
        <end position="175"/>
    </location>
</feature>
<feature type="transmembrane region" description="Helical" evidence="1">
    <location>
        <begin position="46"/>
        <end position="68"/>
    </location>
</feature>
<dbReference type="EMBL" id="JAVHJV010000001">
    <property type="protein sequence ID" value="KAK5946639.1"/>
    <property type="molecule type" value="Genomic_DNA"/>
</dbReference>
<dbReference type="Proteomes" id="UP001334248">
    <property type="component" value="Unassembled WGS sequence"/>
</dbReference>
<keyword evidence="1" id="KW-1133">Transmembrane helix</keyword>
<reference evidence="2 3" key="1">
    <citation type="journal article" date="2023" name="Res Sq">
        <title>Genomic and morphological characterization of Knufia obscura isolated from the Mars 2020 spacecraft assembly facility.</title>
        <authorList>
            <person name="Chander A.M."/>
            <person name="Teixeira M.M."/>
            <person name="Singh N.K."/>
            <person name="Williams M.P."/>
            <person name="Parker C.W."/>
            <person name="Leo P."/>
            <person name="Stajich J.E."/>
            <person name="Torok T."/>
            <person name="Tighe S."/>
            <person name="Mason C.E."/>
            <person name="Venkateswaran K."/>
        </authorList>
    </citation>
    <scope>NUCLEOTIDE SEQUENCE [LARGE SCALE GENOMIC DNA]</scope>
    <source>
        <strain evidence="2 3">CCFEE 5817</strain>
    </source>
</reference>
<evidence type="ECO:0000313" key="2">
    <source>
        <dbReference type="EMBL" id="KAK5946639.1"/>
    </source>
</evidence>
<dbReference type="InterPro" id="IPR021840">
    <property type="entry name" value="DUF3433"/>
</dbReference>
<dbReference type="PANTHER" id="PTHR37544">
    <property type="entry name" value="SPRAY-RELATED"/>
    <property type="match status" value="1"/>
</dbReference>
<gene>
    <name evidence="2" type="ORF">PMZ80_000782</name>
</gene>
<dbReference type="PANTHER" id="PTHR37544:SF1">
    <property type="entry name" value="PHOSPHORIBOSYLAMINOIMIDAZOLE-SUCCINOCARBOXAMIDE SYNTHASE"/>
    <property type="match status" value="1"/>
</dbReference>
<dbReference type="RefSeq" id="XP_064734729.1">
    <property type="nucleotide sequence ID" value="XM_064869232.1"/>
</dbReference>
<dbReference type="Pfam" id="PF11915">
    <property type="entry name" value="DUF3433"/>
    <property type="match status" value="1"/>
</dbReference>
<sequence length="344" mass="38336">MSLPPQNDTQPSAAQEDDENMIGIQPDAASHSPETLWRPSWLDRTVFAAFITCFVALLAGLETIFQISRKKDGLASASRNWSYAWTYGPTAILTLVLALWNRVDFRIRQMAPWMSMSQGMMTSNIGALLKDYVAPTSPEILWHSLKNHDFAVAASTAITILITLLIVVSTGLLTLEVHPMRHEQVSYRTRSSFMSDEADTLPLIKSSLPVDILDAIDAISLPYPIGTTPKSVFQLFEPVNHHFSRDVLQEAVVDVVTFDLDCESAQIHVTNWIYSWPQCFDELTDSETPEEYIDMSISTDDCTISPLLEYNYGEAGASGIFAFFDTTSCSDESASTQIFAWLLV</sequence>